<dbReference type="GO" id="GO:0005634">
    <property type="term" value="C:nucleus"/>
    <property type="evidence" value="ECO:0007669"/>
    <property type="project" value="UniProtKB-SubCell"/>
</dbReference>
<comment type="similarity">
    <text evidence="1">Belongs to the E2F/DP family.</text>
</comment>
<dbReference type="GO" id="GO:0005667">
    <property type="term" value="C:transcription regulator complex"/>
    <property type="evidence" value="ECO:0007669"/>
    <property type="project" value="InterPro"/>
</dbReference>
<gene>
    <name evidence="3" type="ORF">M0811_14588</name>
</gene>
<comment type="caution">
    <text evidence="3">The sequence shown here is derived from an EMBL/GenBank/DDBJ whole genome shotgun (WGS) entry which is preliminary data.</text>
</comment>
<dbReference type="GO" id="GO:0006355">
    <property type="term" value="P:regulation of DNA-templated transcription"/>
    <property type="evidence" value="ECO:0007669"/>
    <property type="project" value="InterPro"/>
</dbReference>
<sequence length="127" mass="15166">MENQEFNSKKYLENEFERKTLEELTKNLIFLLEKKGKITFEEIQSELLTNEQRIYDLLSILLSLGIIQRNNKKFKGSYFWIGNGSIITQNNQESMCLILDKIWKEQNLIFQIFSYCEKIDLENGKNE</sequence>
<dbReference type="InterPro" id="IPR036390">
    <property type="entry name" value="WH_DNA-bd_sf"/>
</dbReference>
<dbReference type="InterPro" id="IPR036388">
    <property type="entry name" value="WH-like_DNA-bd_sf"/>
</dbReference>
<feature type="domain" description="E2F/DP family winged-helix DNA-binding" evidence="2">
    <location>
        <begin position="16"/>
        <end position="82"/>
    </location>
</feature>
<dbReference type="Proteomes" id="UP001149090">
    <property type="component" value="Unassembled WGS sequence"/>
</dbReference>
<organism evidence="3 4">
    <name type="scientific">Anaeramoeba ignava</name>
    <name type="common">Anaerobic marine amoeba</name>
    <dbReference type="NCBI Taxonomy" id="1746090"/>
    <lineage>
        <taxon>Eukaryota</taxon>
        <taxon>Metamonada</taxon>
        <taxon>Anaeramoebidae</taxon>
        <taxon>Anaeramoeba</taxon>
    </lineage>
</organism>
<comment type="subcellular location">
    <subcellularLocation>
        <location evidence="1">Nucleus</location>
    </subcellularLocation>
</comment>
<dbReference type="SMART" id="SM01372">
    <property type="entry name" value="E2F_TDP"/>
    <property type="match status" value="1"/>
</dbReference>
<keyword evidence="1" id="KW-0238">DNA-binding</keyword>
<name>A0A9Q0LU73_ANAIG</name>
<dbReference type="GO" id="GO:0003677">
    <property type="term" value="F:DNA binding"/>
    <property type="evidence" value="ECO:0007669"/>
    <property type="project" value="UniProtKB-KW"/>
</dbReference>
<dbReference type="InterPro" id="IPR003316">
    <property type="entry name" value="E2F_WHTH_DNA-bd_dom"/>
</dbReference>
<accession>A0A9Q0LU73</accession>
<dbReference type="Pfam" id="PF02319">
    <property type="entry name" value="WHD_E2F_TDP"/>
    <property type="match status" value="1"/>
</dbReference>
<evidence type="ECO:0000313" key="3">
    <source>
        <dbReference type="EMBL" id="KAJ5079112.1"/>
    </source>
</evidence>
<proteinExistence type="inferred from homology"/>
<keyword evidence="1" id="KW-0539">Nucleus</keyword>
<evidence type="ECO:0000256" key="1">
    <source>
        <dbReference type="RuleBase" id="RU003796"/>
    </source>
</evidence>
<reference evidence="3" key="1">
    <citation type="submission" date="2022-10" db="EMBL/GenBank/DDBJ databases">
        <title>Novel sulphate-reducing endosymbionts in the free-living metamonad Anaeramoeba.</title>
        <authorList>
            <person name="Jerlstrom-Hultqvist J."/>
            <person name="Cepicka I."/>
            <person name="Gallot-Lavallee L."/>
            <person name="Salas-Leiva D."/>
            <person name="Curtis B.A."/>
            <person name="Zahonova K."/>
            <person name="Pipaliya S."/>
            <person name="Dacks J."/>
            <person name="Roger A.J."/>
        </authorList>
    </citation>
    <scope>NUCLEOTIDE SEQUENCE</scope>
    <source>
        <strain evidence="3">BMAN</strain>
    </source>
</reference>
<keyword evidence="4" id="KW-1185">Reference proteome</keyword>
<dbReference type="SUPFAM" id="SSF46785">
    <property type="entry name" value="Winged helix' DNA-binding domain"/>
    <property type="match status" value="1"/>
</dbReference>
<evidence type="ECO:0000259" key="2">
    <source>
        <dbReference type="SMART" id="SM01372"/>
    </source>
</evidence>
<protein>
    <submittedName>
        <fullName evidence="3">E2f-like (Mammalian transcription factor)</fullName>
    </submittedName>
</protein>
<keyword evidence="1" id="KW-0804">Transcription</keyword>
<keyword evidence="1" id="KW-0805">Transcription regulation</keyword>
<dbReference type="EMBL" id="JAPDFW010000037">
    <property type="protein sequence ID" value="KAJ5079112.1"/>
    <property type="molecule type" value="Genomic_DNA"/>
</dbReference>
<evidence type="ECO:0000313" key="4">
    <source>
        <dbReference type="Proteomes" id="UP001149090"/>
    </source>
</evidence>
<dbReference type="AlphaFoldDB" id="A0A9Q0LU73"/>
<dbReference type="Gene3D" id="1.10.10.10">
    <property type="entry name" value="Winged helix-like DNA-binding domain superfamily/Winged helix DNA-binding domain"/>
    <property type="match status" value="1"/>
</dbReference>